<dbReference type="Gene3D" id="3.40.50.300">
    <property type="entry name" value="P-loop containing nucleotide triphosphate hydrolases"/>
    <property type="match status" value="2"/>
</dbReference>
<evidence type="ECO:0000259" key="63">
    <source>
        <dbReference type="PROSITE" id="PS50507"/>
    </source>
</evidence>
<reference evidence="67" key="1">
    <citation type="submission" date="2022-12" db="EMBL/GenBank/DDBJ databases">
        <authorList>
            <person name="Xu W."/>
            <person name="Liu Z."/>
            <person name="Wang Z."/>
        </authorList>
    </citation>
    <scope>NUCLEOTIDE SEQUENCE</scope>
    <source>
        <strain evidence="67">GH01</strain>
    </source>
</reference>
<evidence type="ECO:0000256" key="32">
    <source>
        <dbReference type="ARBA" id="ARBA00022833"/>
    </source>
</evidence>
<comment type="function">
    <text evidence="57">RNA-dependent RNA polymerase that performs primer-template recognition and RNA synthesis during viral replication. Initiates RNA transcription/replication at a flavin adenine dinucleotide (FAD), resulting in a 5'- FAD cap on viral RNAs. In this way, recognition of viral 5' RNA by host pattern recognition receptors can be bypassed, thereby evading activation of antiviral pathways.</text>
</comment>
<keyword evidence="19" id="KW-1090">Inhibition of host innate immune response by virus</keyword>
<keyword evidence="18" id="KW-0945">Host-virus interaction</keyword>
<dbReference type="Gene3D" id="2.40.10.120">
    <property type="match status" value="1"/>
</dbReference>
<evidence type="ECO:0000256" key="29">
    <source>
        <dbReference type="ARBA" id="ARBA00022807"/>
    </source>
</evidence>
<keyword evidence="27" id="KW-1161">Viral attachment to host cell</keyword>
<feature type="region of interest" description="Disordered" evidence="61">
    <location>
        <begin position="2410"/>
        <end position="2435"/>
    </location>
</feature>
<dbReference type="PROSITE" id="PS51693">
    <property type="entry name" value="HCV_NS2_PRO"/>
    <property type="match status" value="1"/>
</dbReference>
<evidence type="ECO:0000256" key="62">
    <source>
        <dbReference type="SAM" id="Phobius"/>
    </source>
</evidence>
<keyword evidence="49" id="KW-1038">Host endoplasmic reticulum</keyword>
<evidence type="ECO:0000256" key="55">
    <source>
        <dbReference type="ARBA" id="ARBA00023296"/>
    </source>
</evidence>
<protein>
    <recommendedName>
        <fullName evidence="9">Genome polyprotein</fullName>
    </recommendedName>
</protein>
<evidence type="ECO:0000256" key="12">
    <source>
        <dbReference type="ARBA" id="ARBA00022484"/>
    </source>
</evidence>
<evidence type="ECO:0000256" key="39">
    <source>
        <dbReference type="ARBA" id="ARBA00022986"/>
    </source>
</evidence>
<comment type="function">
    <text evidence="58">Cysteine protease required for the proteolytic auto-cleavage between the non-structural proteins NS2 and NS3. The N-terminus of NS3 is required for the function of NS2 protease (active region NS2-3). Promotes the initiation of viral particle assembly by mediating the interaction between structural and non-structural proteins.</text>
</comment>
<dbReference type="Pfam" id="PF02907">
    <property type="entry name" value="Peptidase_S29"/>
    <property type="match status" value="1"/>
</dbReference>
<evidence type="ECO:0000256" key="2">
    <source>
        <dbReference type="ARBA" id="ARBA00001946"/>
    </source>
</evidence>
<dbReference type="SMART" id="SM00487">
    <property type="entry name" value="DEXDc"/>
    <property type="match status" value="1"/>
</dbReference>
<evidence type="ECO:0000256" key="48">
    <source>
        <dbReference type="ARBA" id="ARBA00023180"/>
    </source>
</evidence>
<dbReference type="GO" id="GO:0004197">
    <property type="term" value="F:cysteine-type endopeptidase activity"/>
    <property type="evidence" value="ECO:0007669"/>
    <property type="project" value="InterPro"/>
</dbReference>
<evidence type="ECO:0000256" key="5">
    <source>
        <dbReference type="ARBA" id="ARBA00004153"/>
    </source>
</evidence>
<dbReference type="Pfam" id="PF00998">
    <property type="entry name" value="RdRP_3"/>
    <property type="match status" value="1"/>
</dbReference>
<keyword evidence="28" id="KW-0347">Helicase</keyword>
<evidence type="ECO:0000256" key="45">
    <source>
        <dbReference type="ARBA" id="ARBA00023136"/>
    </source>
</evidence>
<keyword evidence="51" id="KW-0922">Interferon antiviral system evasion</keyword>
<keyword evidence="15" id="KW-0597">Phosphoprotein</keyword>
<dbReference type="GO" id="GO:0006508">
    <property type="term" value="P:proteolysis"/>
    <property type="evidence" value="ECO:0007669"/>
    <property type="project" value="UniProtKB-KW"/>
</dbReference>
<evidence type="ECO:0000256" key="33">
    <source>
        <dbReference type="ARBA" id="ARBA00022840"/>
    </source>
</evidence>
<feature type="transmembrane region" description="Helical" evidence="62">
    <location>
        <begin position="613"/>
        <end position="636"/>
    </location>
</feature>
<dbReference type="Gene3D" id="3.30.70.270">
    <property type="match status" value="2"/>
</dbReference>
<dbReference type="SUPFAM" id="SSF52540">
    <property type="entry name" value="P-loop containing nucleoside triphosphate hydrolases"/>
    <property type="match status" value="2"/>
</dbReference>
<feature type="region of interest" description="Disordered" evidence="61">
    <location>
        <begin position="2202"/>
        <end position="2262"/>
    </location>
</feature>
<comment type="catalytic activity">
    <reaction evidence="1">
        <text>Hydrolysis of four peptide bonds in the viral precursor polyprotein, commonly with Asp or Glu in the P6 position, Cys or Thr in P1 and Ser or Ala in P1'.</text>
        <dbReference type="EC" id="3.4.21.98"/>
    </reaction>
</comment>
<keyword evidence="13" id="KW-1162">Viral penetration into host cytoplasm</keyword>
<evidence type="ECO:0000256" key="18">
    <source>
        <dbReference type="ARBA" id="ARBA00022581"/>
    </source>
</evidence>
<feature type="transmembrane region" description="Helical" evidence="62">
    <location>
        <begin position="718"/>
        <end position="737"/>
    </location>
</feature>
<feature type="domain" description="Helicase ATP-binding" evidence="64">
    <location>
        <begin position="1168"/>
        <end position="1324"/>
    </location>
</feature>
<evidence type="ECO:0000256" key="25">
    <source>
        <dbReference type="ARBA" id="ARBA00022741"/>
    </source>
</evidence>
<evidence type="ECO:0000256" key="23">
    <source>
        <dbReference type="ARBA" id="ARBA00022695"/>
    </source>
</evidence>
<evidence type="ECO:0000256" key="22">
    <source>
        <dbReference type="ARBA" id="ARBA00022692"/>
    </source>
</evidence>
<dbReference type="InterPro" id="IPR000745">
    <property type="entry name" value="HCV_NS4a"/>
</dbReference>
<evidence type="ECO:0000256" key="53">
    <source>
        <dbReference type="ARBA" id="ARBA00023280"/>
    </source>
</evidence>
<keyword evidence="40 62" id="KW-1133">Transmembrane helix</keyword>
<evidence type="ECO:0000256" key="16">
    <source>
        <dbReference type="ARBA" id="ARBA00022561"/>
    </source>
</evidence>
<evidence type="ECO:0000256" key="15">
    <source>
        <dbReference type="ARBA" id="ARBA00022553"/>
    </source>
</evidence>
<dbReference type="GO" id="GO:0042025">
    <property type="term" value="C:host cell nucleus"/>
    <property type="evidence" value="ECO:0007669"/>
    <property type="project" value="UniProtKB-SubCell"/>
</dbReference>
<dbReference type="InterPro" id="IPR013192">
    <property type="entry name" value="HCV_NS5A_1a"/>
</dbReference>
<keyword evidence="14" id="KW-1170">Fusion of virus membrane with host endosomal membrane</keyword>
<keyword evidence="32" id="KW-0862">Zinc</keyword>
<comment type="subcellular location">
    <subcellularLocation>
        <location evidence="8">Host cytoplasm</location>
        <location evidence="8">Host perinuclear region</location>
    </subcellularLocation>
    <subcellularLocation>
        <location evidence="5">Host endoplasmic reticulum membrane</location>
        <topology evidence="5">Multi-pass membrane protein</topology>
    </subcellularLocation>
    <subcellularLocation>
        <location evidence="7">Host endoplasmic reticulum membrane</location>
        <topology evidence="7">Peripheral membrane protein</topology>
    </subcellularLocation>
    <subcellularLocation>
        <location evidence="4">Host nucleus</location>
    </subcellularLocation>
    <subcellularLocation>
        <location evidence="6">Virion membrane</location>
    </subcellularLocation>
</comment>
<organism evidence="67">
    <name type="scientific">Rangifer tarandus pegivirus</name>
    <dbReference type="NCBI Taxonomy" id="3051136"/>
    <lineage>
        <taxon>Viruses</taxon>
        <taxon>Riboviria</taxon>
        <taxon>Orthornavirae</taxon>
        <taxon>Kitrinoviricota</taxon>
        <taxon>Flasuviricetes</taxon>
        <taxon>Amarillovirales</taxon>
        <taxon>Flaviviridae</taxon>
        <taxon>Pegivirus</taxon>
    </lineage>
</organism>
<keyword evidence="13" id="KW-1168">Fusion of virus membrane with host membrane</keyword>
<dbReference type="GO" id="GO:0005524">
    <property type="term" value="F:ATP binding"/>
    <property type="evidence" value="ECO:0007669"/>
    <property type="project" value="UniProtKB-KW"/>
</dbReference>
<keyword evidence="16" id="KW-0167">Capsid protein</keyword>
<dbReference type="Gene3D" id="2.20.25.210">
    <property type="entry name" value="Hepatitis C NS5A, domain 1B"/>
    <property type="match status" value="1"/>
</dbReference>
<dbReference type="GO" id="GO:0019087">
    <property type="term" value="P:symbiont-mediated transformation of host cell"/>
    <property type="evidence" value="ECO:0007669"/>
    <property type="project" value="InterPro"/>
</dbReference>
<dbReference type="GO" id="GO:0039694">
    <property type="term" value="P:viral RNA genome replication"/>
    <property type="evidence" value="ECO:0007669"/>
    <property type="project" value="InterPro"/>
</dbReference>
<keyword evidence="41" id="KW-0805">Transcription regulation</keyword>
<keyword evidence="45 62" id="KW-0472">Membrane</keyword>
<dbReference type="InterPro" id="IPR043502">
    <property type="entry name" value="DNA/RNA_pol_sf"/>
</dbReference>
<keyword evidence="42" id="KW-1182">Viral ion channel</keyword>
<feature type="transmembrane region" description="Helical" evidence="62">
    <location>
        <begin position="822"/>
        <end position="845"/>
    </location>
</feature>
<dbReference type="InterPro" id="IPR043504">
    <property type="entry name" value="Peptidase_S1_PA_chymotrypsin"/>
</dbReference>
<dbReference type="GO" id="GO:0044167">
    <property type="term" value="C:host cell endoplasmic reticulum membrane"/>
    <property type="evidence" value="ECO:0007669"/>
    <property type="project" value="UniProtKB-SubCell"/>
</dbReference>
<comment type="catalytic activity">
    <reaction evidence="60">
        <text>ATP + H2O = ADP + phosphate + H(+)</text>
        <dbReference type="Rhea" id="RHEA:13065"/>
        <dbReference type="ChEBI" id="CHEBI:15377"/>
        <dbReference type="ChEBI" id="CHEBI:15378"/>
        <dbReference type="ChEBI" id="CHEBI:30616"/>
        <dbReference type="ChEBI" id="CHEBI:43474"/>
        <dbReference type="ChEBI" id="CHEBI:456216"/>
        <dbReference type="EC" id="3.6.4.13"/>
    </reaction>
</comment>
<dbReference type="GO" id="GO:0055036">
    <property type="term" value="C:virion membrane"/>
    <property type="evidence" value="ECO:0007669"/>
    <property type="project" value="UniProtKB-SubCell"/>
</dbReference>
<dbReference type="InterPro" id="IPR007094">
    <property type="entry name" value="RNA-dir_pol_PSvirus"/>
</dbReference>
<evidence type="ECO:0000256" key="49">
    <source>
        <dbReference type="ARBA" id="ARBA00023184"/>
    </source>
</evidence>
<evidence type="ECO:0000256" key="37">
    <source>
        <dbReference type="ARBA" id="ARBA00022884"/>
    </source>
</evidence>
<keyword evidence="38" id="KW-0693">Viral RNA replication</keyword>
<keyword evidence="30" id="KW-0720">Serine protease</keyword>
<feature type="region of interest" description="Disordered" evidence="61">
    <location>
        <begin position="2454"/>
        <end position="2475"/>
    </location>
</feature>
<evidence type="ECO:0000256" key="36">
    <source>
        <dbReference type="ARBA" id="ARBA00022870"/>
    </source>
</evidence>
<keyword evidence="50" id="KW-1035">Host cytoplasm</keyword>
<evidence type="ECO:0000256" key="14">
    <source>
        <dbReference type="ARBA" id="ARBA00022510"/>
    </source>
</evidence>
<evidence type="ECO:0000256" key="10">
    <source>
        <dbReference type="ARBA" id="ARBA00022448"/>
    </source>
</evidence>
<dbReference type="SUPFAM" id="SSF56672">
    <property type="entry name" value="DNA/RNA polymerases"/>
    <property type="match status" value="1"/>
</dbReference>
<dbReference type="GO" id="GO:0004252">
    <property type="term" value="F:serine-type endopeptidase activity"/>
    <property type="evidence" value="ECO:0007669"/>
    <property type="project" value="InterPro"/>
</dbReference>
<dbReference type="InterPro" id="IPR009003">
    <property type="entry name" value="Peptidase_S1_PA"/>
</dbReference>
<dbReference type="GO" id="GO:0039654">
    <property type="term" value="P:fusion of virus membrane with host endosome membrane"/>
    <property type="evidence" value="ECO:0007669"/>
    <property type="project" value="UniProtKB-KW"/>
</dbReference>
<evidence type="ECO:0000256" key="60">
    <source>
        <dbReference type="ARBA" id="ARBA00047984"/>
    </source>
</evidence>
<keyword evidence="52" id="KW-0511">Multifunctional enzyme</keyword>
<dbReference type="InterPro" id="IPR043128">
    <property type="entry name" value="Rev_trsase/Diguanyl_cyclase"/>
</dbReference>
<dbReference type="GO" id="GO:0019062">
    <property type="term" value="P:virion attachment to host cell"/>
    <property type="evidence" value="ECO:0007669"/>
    <property type="project" value="UniProtKB-KW"/>
</dbReference>
<keyword evidence="43" id="KW-1072">Activation of host autophagy by virus</keyword>
<evidence type="ECO:0000256" key="7">
    <source>
        <dbReference type="ARBA" id="ARBA00004291"/>
    </source>
</evidence>
<dbReference type="Pfam" id="PF01006">
    <property type="entry name" value="HCV_NS4a"/>
    <property type="match status" value="1"/>
</dbReference>
<feature type="domain" description="Peptidase S29" evidence="66">
    <location>
        <begin position="978"/>
        <end position="1159"/>
    </location>
</feature>
<evidence type="ECO:0000259" key="66">
    <source>
        <dbReference type="PROSITE" id="PS51822"/>
    </source>
</evidence>
<feature type="compositionally biased region" description="Polar residues" evidence="61">
    <location>
        <begin position="2230"/>
        <end position="2240"/>
    </location>
</feature>
<dbReference type="Pfam" id="PF01538">
    <property type="entry name" value="HCV_NS2"/>
    <property type="match status" value="1"/>
</dbReference>
<evidence type="ECO:0000256" key="21">
    <source>
        <dbReference type="ARBA" id="ARBA00022679"/>
    </source>
</evidence>
<evidence type="ECO:0000256" key="57">
    <source>
        <dbReference type="ARBA" id="ARBA00046032"/>
    </source>
</evidence>
<keyword evidence="24" id="KW-0479">Metal-binding</keyword>
<evidence type="ECO:0000256" key="8">
    <source>
        <dbReference type="ARBA" id="ARBA00004407"/>
    </source>
</evidence>
<evidence type="ECO:0000256" key="41">
    <source>
        <dbReference type="ARBA" id="ARBA00023015"/>
    </source>
</evidence>
<feature type="domain" description="Peptidase C18" evidence="65">
    <location>
        <begin position="853"/>
        <end position="978"/>
    </location>
</feature>
<evidence type="ECO:0000313" key="67">
    <source>
        <dbReference type="EMBL" id="WIF29851.1"/>
    </source>
</evidence>
<name>A0AAT9US74_9FLAV</name>
<dbReference type="SUPFAM" id="SSF50494">
    <property type="entry name" value="Trypsin-like serine proteases"/>
    <property type="match status" value="1"/>
</dbReference>
<dbReference type="Pfam" id="PF01001">
    <property type="entry name" value="HCV_NS4b"/>
    <property type="match status" value="1"/>
</dbReference>
<dbReference type="InterPro" id="IPR038170">
    <property type="entry name" value="NS5A_1a_sf"/>
</dbReference>
<evidence type="ECO:0000256" key="6">
    <source>
        <dbReference type="ARBA" id="ARBA00004182"/>
    </source>
</evidence>
<keyword evidence="33" id="KW-0067">ATP-binding</keyword>
<keyword evidence="54" id="KW-0449">Lipoprotein</keyword>
<dbReference type="InterPro" id="IPR001490">
    <property type="entry name" value="HCV_NS4b"/>
</dbReference>
<feature type="compositionally biased region" description="Low complexity" evidence="61">
    <location>
        <begin position="2464"/>
        <end position="2475"/>
    </location>
</feature>
<keyword evidence="34" id="KW-0460">Magnesium</keyword>
<dbReference type="GO" id="GO:0046718">
    <property type="term" value="P:symbiont entry into host cell"/>
    <property type="evidence" value="ECO:0007669"/>
    <property type="project" value="UniProtKB-KW"/>
</dbReference>
<evidence type="ECO:0000256" key="46">
    <source>
        <dbReference type="ARBA" id="ARBA00023139"/>
    </source>
</evidence>
<proteinExistence type="predicted"/>
<feature type="transmembrane region" description="Helical" evidence="62">
    <location>
        <begin position="689"/>
        <end position="706"/>
    </location>
</feature>
<keyword evidence="21" id="KW-0808">Transferase</keyword>
<evidence type="ECO:0000256" key="61">
    <source>
        <dbReference type="SAM" id="MobiDB-lite"/>
    </source>
</evidence>
<dbReference type="Pfam" id="PF08301">
    <property type="entry name" value="HCV_NS5a_1b"/>
    <property type="match status" value="1"/>
</dbReference>
<dbReference type="GO" id="GO:0003724">
    <property type="term" value="F:RNA helicase activity"/>
    <property type="evidence" value="ECO:0007669"/>
    <property type="project" value="UniProtKB-EC"/>
</dbReference>
<keyword evidence="12" id="KW-0696">RNA-directed RNA polymerase</keyword>
<dbReference type="GO" id="GO:0034220">
    <property type="term" value="P:monoatomic ion transmembrane transport"/>
    <property type="evidence" value="ECO:0007669"/>
    <property type="project" value="UniProtKB-KW"/>
</dbReference>
<evidence type="ECO:0000256" key="13">
    <source>
        <dbReference type="ARBA" id="ARBA00022506"/>
    </source>
</evidence>
<evidence type="ECO:0000256" key="11">
    <source>
        <dbReference type="ARBA" id="ARBA00022482"/>
    </source>
</evidence>
<evidence type="ECO:0000256" key="59">
    <source>
        <dbReference type="ARBA" id="ARBA00047631"/>
    </source>
</evidence>
<dbReference type="GO" id="GO:0008270">
    <property type="term" value="F:zinc ion binding"/>
    <property type="evidence" value="ECO:0007669"/>
    <property type="project" value="InterPro"/>
</dbReference>
<keyword evidence="56" id="KW-0407">Ion channel</keyword>
<keyword evidence="36" id="KW-1043">Host membrane</keyword>
<dbReference type="GO" id="GO:0039502">
    <property type="term" value="P:symbiont-mediated suppression of host type I interferon-mediated signaling pathway"/>
    <property type="evidence" value="ECO:0007669"/>
    <property type="project" value="UniProtKB-KW"/>
</dbReference>
<dbReference type="PROSITE" id="PS51822">
    <property type="entry name" value="HV_PV_NS3_PRO"/>
    <property type="match status" value="1"/>
</dbReference>
<dbReference type="GO" id="GO:0003968">
    <property type="term" value="F:RNA-directed RNA polymerase activity"/>
    <property type="evidence" value="ECO:0007669"/>
    <property type="project" value="UniProtKB-KW"/>
</dbReference>
<evidence type="ECO:0000256" key="56">
    <source>
        <dbReference type="ARBA" id="ARBA00023303"/>
    </source>
</evidence>
<keyword evidence="31" id="KW-1114">Inhibition of host interferon signaling pathway by virus</keyword>
<dbReference type="InterPro" id="IPR004109">
    <property type="entry name" value="HepC_NS3_protease"/>
</dbReference>
<evidence type="ECO:0000256" key="24">
    <source>
        <dbReference type="ARBA" id="ARBA00022723"/>
    </source>
</evidence>
<evidence type="ECO:0000256" key="3">
    <source>
        <dbReference type="ARBA" id="ARBA00001947"/>
    </source>
</evidence>
<dbReference type="PROSITE" id="PS50507">
    <property type="entry name" value="RDRP_SSRNA_POS"/>
    <property type="match status" value="1"/>
</dbReference>
<sequence>MILIVFFFAPVAAFLRPLHECHYFGETYLTDCCSQADVRYCTSTVCFTAVGCRVCVNGTCWAEAAPGVSVVPGSRPAWRDEVCAHMGLHGWVAWVTGSAGLGEVYGVTLSVLLAVESLAPGEYPLLTCYGECNWTLTSILPNLSLAADGVFEGVEWLVRLPGRLETFLSGLRVGVVLLLLLLCLEGRWPLAVALVWFNLTYCSGLDIFDQCTPKGCVSSPPGVPCLCPNGLWWGRPNCTRGRPGAGVTSYDPWHKCPSTVPTAGRLVCLTGGWEWIYESGKTLNHPYSSLCTSFAPNTRSTCPSYTCLYDVRPPVCRLHRCYNFDCERGLALGPSETCISGPRISAGILVTRFVPYTRLSVAVRQQWLRGTTHSILVAVTSLAAASGTPLPTVGKYKGVLWGAMLKNGSWPAGLWRPLPGVPLDCEDECSRLGSSLPVPKGYAWTGLATKAGSIVIRGPWQYAGPDFRTPVAFMADFWTLVVTLMLIARARIALWVVTAYYLWARGGFVLGAPQGFWVPVTEALPDERHYCEYVPQLDAFYCTQAPREVRAIQCGDPEANATGPTCPPWIRLFENASHQCYWLAFGNITQCYSEAGGELASGFSSIWSGLKHAFWGTLGAITLGGVKAANGVLWAANHTANAVGHALGVLGGLGSSLAVNIHLPENVWVRAAPAASVAAAPLLGSALRYPTWVEVILAVALTLVFLRYQGPVRLVTVAFLKLSRNLGLLALISIIVASRRRSVLGYTVCVDLSLPEWDPDTSWVHWVLACAVGLAMIQVASFTPRARGIKLFLYSRWAWVYSRVISWVEFGLGDTCPSAFRVAWLGACLAWPDECAVVVFAYFIFAMMFDLTDIVFESILVAAPTVRSVALVLETLCRARDSSGVQWLLDRARCRGVFLYQHRGDIPWRALEYLRELEAALEPATITPVEVELVRDTAGILECGRALRGKPVVARRGHEVLVGALRGPGELPPGFEFCAPLVVKKAGRGVWSTMLTSVMGRDKAEYKGNVYILGTAATRSMGTVVGPVMYTTWHSSQGRTMAGPTGGLNPRWWSVSDDTAAYPPPLGSSPLEPCSCGSRSAWLLRCDGALYHGEVEGKEFRLDVSGRVKAFKGTSGGPILCDNGHARGITVSVLHRGPDVFAARFAVPWEAVPRDVEVPFTSAAPPPVPARGMFEERSLFLATGAGKSTTVPLTYAKAGHKVLVLNPSVAATAAMGPYIQQLSGHHPSVYAGHGESRVTRTSDFPLTYATYGRFLTRWHDLLRQHDVVICDESHSHDPSVLLGIGRVAREAKAAGVRLVLYATATPPGAQVTPHPRITEVALTSEGDIPFYGFRLPVRRYQTGRHCVFVHSKAEAQALATRFTAAGCKALYHFSGRDSTALPVEGDLVLVTTDALSTGYTGNFDTVTDCCVAVTEEVEVDLDPTITVTLKTRPCSAGLRMQRRGRCGRGRAGTYYYTLATAPPVGVVESGAVWQAAETAVRCVSMTQKETLEVLQSYANCPYTSHISVHLPDPVRFMFALRQYAGDLEVVRTEDAGFSFPLLTGAQRRMCLQNEARPPSDDPRWAAIHGTNACPLICRFGTHVPDRITHDPLVDTLARALGESSLEVGAGPILLVGLAAAAALAIGDYTGSLVVVSEWSVLGGGGCPTVPRGQGLFACDPGGGRQADGAGPPRPQAAPGVPDSAVLDALNDVMTTVDWSALQNAWTVMTDNVSPAAMSAAASARAWYERHFGALAGGAGRAAAWGLGTHSAPQAAGWAGLASQAAGLSQALIEQASQSPLGVAFVKAWQALVGNVGATVSLICAAWAAGRSPPLACTASLLLGLQTGLPLEVRLPCALLAGALGTCLGNPETGLGMLGSFLVGGGVGSLGPVKIFLEVLGGWEATATAASFTFDLLRGKASMSDVPYLLPCVGAPGPALAGAAVGAILFCALWSAPGSVWFNRLLSMVPRGSVLPDGYFVEEDIKNYAGDLLKRMSISRACMKVLAAVNLTYETRTEGSLFWELVASLLGAARRVVDYAVSFVKDRVPGLSVPLLACQLPYTGPWVGSGAVTCRCPCGTMVTGRFENGREVSRNVTGRACSSWIRGGYPLNTRGSSQGPQPDPITLGSDALYALGSRDWVLLRRLGDFVEVRGMSCSDTSRAELRAAAGTRPVAVNGRCVSFRSSAGLPELPYNHTSQVMIDGVVRQLPVVLRAVRQSDARPRAYVPPDDDRLESASGVPSTLVRAADTDSGTEMTTVQQGPRESAAPSRPRPSGPATGNTLFDVPLQMQMRTTQMSVPGLVTGLVTQSFQSFNQPLAFDSPSVPSASWVSTQGYEGGASASADPSISVSDLDVGDSVSVLETNTMNWVTPNPANSLLYSISLESRDVGMLHLAMSDPVPEPSPSETRELCEEIVSLTTHEEAHEALAAVGALDRRSDSDSDATPTLEEDFPGIGVGPALDRVVDTVDAVLGTVSGQRSRRRSPPSSSSGSESGSAQVITVVCAEHDFRASVLVTSLTMTLAEVGVLAGVGAHGNHSYHVRRRRRRPRTRALSVLADGGELVVQCSAPAKCSAFVDRAITNPTRPSIGSVDLLVSVHVGCHGEDRTFTTACRPDTTVGAVLRRAGCDHAGKHTVKCGDIVVLPSDPLEVLYEGGPLRVRLDYFGEESATETPCVASYIWSGHPLGVRQRRRPPVTRPIGVHYKADATKAYCTQMDMVGDRIAKVTVEQTEAATDEYLLKAVSAAIADAKAAGPFKGLTYDEAVAATRPGAARSAAITVSDLKTPRGKAVVADMMEKVRSGNGEVPFTLTAKEEVFFRDKRTMKPPRLICYPPLEFRVVEKMIMGKPGDIAKAVMGPSYGFQYTPQQRVGVLLSEWAKRRLPCAVTVDASVFDSSITAADVARETEIYAAGHLDPEGVRALGVHYAGGPMVNSQGVTVGYRNCRASGVYTTSASNSITTYLKVTAALAKLGVATPFLLINGDDCLIICERQEDNFPGLLKDALKGYGYSCNPEVHASLDTAVACKSFLAECVAGPRRERKYFLSTDFRTVLARACSEYGDPLASAGGYTLLYPWHPITRYVLIAIILGTAFAMGKSPGEAIVCEVSGNRLSFPLGLLPSILTELHGSEVLDVRVDSAKTLTEANKSLQSLNMRGLGWYRRRALALRTRLIRAGGGWALLARQLLATVSRTAPPPPDTLPAGCAEQLLDVWQAPYQSLEIEVAPPERCGLVGWMVRFLARLVGVRVGPRVANRIGSYLSALCLVGVFIWAL</sequence>
<dbReference type="Pfam" id="PF08300">
    <property type="entry name" value="HCV_NS5a_1a"/>
    <property type="match status" value="1"/>
</dbReference>
<keyword evidence="44" id="KW-0406">Ion transport</keyword>
<keyword evidence="46" id="KW-0564">Palmitate</keyword>
<dbReference type="InterPro" id="IPR014001">
    <property type="entry name" value="Helicase_ATP-bd"/>
</dbReference>
<dbReference type="EMBL" id="OQ164633">
    <property type="protein sequence ID" value="WIF29851.1"/>
    <property type="molecule type" value="Genomic_RNA"/>
</dbReference>
<evidence type="ECO:0000259" key="64">
    <source>
        <dbReference type="PROSITE" id="PS51192"/>
    </source>
</evidence>
<evidence type="ECO:0000256" key="52">
    <source>
        <dbReference type="ARBA" id="ARBA00023268"/>
    </source>
</evidence>
<dbReference type="GO" id="GO:0017111">
    <property type="term" value="F:ribonucleoside triphosphate phosphatase activity"/>
    <property type="evidence" value="ECO:0007669"/>
    <property type="project" value="UniProtKB-EC"/>
</dbReference>
<evidence type="ECO:0000256" key="54">
    <source>
        <dbReference type="ARBA" id="ARBA00023288"/>
    </source>
</evidence>
<dbReference type="InterPro" id="IPR013193">
    <property type="entry name" value="HCV_NS5a_1B_dom"/>
</dbReference>
<keyword evidence="55" id="KW-1160">Virus entry into host cell</keyword>
<keyword evidence="53" id="KW-0899">Viral immunoevasion</keyword>
<comment type="catalytic activity">
    <reaction evidence="59">
        <text>a ribonucleoside 5'-triphosphate + H2O = a ribonucleoside 5'-diphosphate + phosphate + H(+)</text>
        <dbReference type="Rhea" id="RHEA:23680"/>
        <dbReference type="ChEBI" id="CHEBI:15377"/>
        <dbReference type="ChEBI" id="CHEBI:15378"/>
        <dbReference type="ChEBI" id="CHEBI:43474"/>
        <dbReference type="ChEBI" id="CHEBI:57930"/>
        <dbReference type="ChEBI" id="CHEBI:61557"/>
        <dbReference type="EC" id="3.6.1.15"/>
    </reaction>
</comment>
<dbReference type="Gene3D" id="2.40.10.10">
    <property type="entry name" value="Trypsin-like serine proteases"/>
    <property type="match status" value="1"/>
</dbReference>
<evidence type="ECO:0000256" key="51">
    <source>
        <dbReference type="ARBA" id="ARBA00023258"/>
    </source>
</evidence>
<evidence type="ECO:0000256" key="26">
    <source>
        <dbReference type="ARBA" id="ARBA00022801"/>
    </source>
</evidence>
<keyword evidence="20" id="KW-0645">Protease</keyword>
<evidence type="ECO:0000256" key="43">
    <source>
        <dbReference type="ARBA" id="ARBA00023050"/>
    </source>
</evidence>
<dbReference type="Gene3D" id="1.10.820.10">
    <property type="entry name" value="RNA Helicase Chain A , domain 3"/>
    <property type="match status" value="1"/>
</dbReference>
<dbReference type="InterPro" id="IPR002166">
    <property type="entry name" value="RNA_pol_HCV"/>
</dbReference>
<evidence type="ECO:0000256" key="35">
    <source>
        <dbReference type="ARBA" id="ARBA00022844"/>
    </source>
</evidence>
<keyword evidence="11" id="KW-1113">Inhibition of host RLR pathway by virus</keyword>
<evidence type="ECO:0000256" key="27">
    <source>
        <dbReference type="ARBA" id="ARBA00022804"/>
    </source>
</evidence>
<evidence type="ECO:0000256" key="17">
    <source>
        <dbReference type="ARBA" id="ARBA00022562"/>
    </source>
</evidence>
<dbReference type="PROSITE" id="PS51192">
    <property type="entry name" value="HELICASE_ATP_BIND_1"/>
    <property type="match status" value="1"/>
</dbReference>
<keyword evidence="37" id="KW-0694">RNA-binding</keyword>
<evidence type="ECO:0000256" key="30">
    <source>
        <dbReference type="ARBA" id="ARBA00022825"/>
    </source>
</evidence>
<keyword evidence="17" id="KW-1048">Host nucleus</keyword>
<dbReference type="GO" id="GO:0015267">
    <property type="term" value="F:channel activity"/>
    <property type="evidence" value="ECO:0007669"/>
    <property type="project" value="UniProtKB-KW"/>
</dbReference>
<feature type="domain" description="RdRp catalytic" evidence="63">
    <location>
        <begin position="2861"/>
        <end position="2975"/>
    </location>
</feature>
<keyword evidence="22 62" id="KW-0812">Transmembrane</keyword>
<comment type="cofactor">
    <cofactor evidence="2">
        <name>Mg(2+)</name>
        <dbReference type="ChEBI" id="CHEBI:18420"/>
    </cofactor>
</comment>
<evidence type="ECO:0000256" key="40">
    <source>
        <dbReference type="ARBA" id="ARBA00022989"/>
    </source>
</evidence>
<keyword evidence="26" id="KW-0378">Hydrolase</keyword>
<evidence type="ECO:0000256" key="4">
    <source>
        <dbReference type="ARBA" id="ARBA00004147"/>
    </source>
</evidence>
<evidence type="ECO:0000256" key="19">
    <source>
        <dbReference type="ARBA" id="ARBA00022632"/>
    </source>
</evidence>
<evidence type="ECO:0000256" key="44">
    <source>
        <dbReference type="ARBA" id="ARBA00023065"/>
    </source>
</evidence>
<evidence type="ECO:0000256" key="34">
    <source>
        <dbReference type="ARBA" id="ARBA00022842"/>
    </source>
</evidence>
<dbReference type="GO" id="GO:0039545">
    <property type="term" value="P:symbiont-mediated suppression of host cytoplasmic pattern recognition receptor signaling pathway via inhibition of MAVS activity"/>
    <property type="evidence" value="ECO:0007669"/>
    <property type="project" value="UniProtKB-KW"/>
</dbReference>
<evidence type="ECO:0000256" key="28">
    <source>
        <dbReference type="ARBA" id="ARBA00022806"/>
    </source>
</evidence>
<evidence type="ECO:0000256" key="9">
    <source>
        <dbReference type="ARBA" id="ARBA00020107"/>
    </source>
</evidence>
<comment type="cofactor">
    <cofactor evidence="3">
        <name>Zn(2+)</name>
        <dbReference type="ChEBI" id="CHEBI:29105"/>
    </cofactor>
</comment>
<dbReference type="GO" id="GO:0044220">
    <property type="term" value="C:host cell perinuclear region of cytoplasm"/>
    <property type="evidence" value="ECO:0007669"/>
    <property type="project" value="UniProtKB-SubCell"/>
</dbReference>
<evidence type="ECO:0000256" key="47">
    <source>
        <dbReference type="ARBA" id="ARBA00023163"/>
    </source>
</evidence>
<keyword evidence="10" id="KW-0813">Transport</keyword>
<keyword evidence="35" id="KW-0946">Virion</keyword>
<feature type="transmembrane region" description="Helical" evidence="62">
    <location>
        <begin position="642"/>
        <end position="660"/>
    </location>
</feature>
<evidence type="ECO:0000256" key="38">
    <source>
        <dbReference type="ARBA" id="ARBA00022953"/>
    </source>
</evidence>
<accession>A0AAT9US74</accession>
<dbReference type="InterPro" id="IPR027417">
    <property type="entry name" value="P-loop_NTPase"/>
</dbReference>
<dbReference type="GO" id="GO:0003723">
    <property type="term" value="F:RNA binding"/>
    <property type="evidence" value="ECO:0007669"/>
    <property type="project" value="UniProtKB-KW"/>
</dbReference>
<evidence type="ECO:0000256" key="50">
    <source>
        <dbReference type="ARBA" id="ARBA00023200"/>
    </source>
</evidence>
<evidence type="ECO:0000256" key="20">
    <source>
        <dbReference type="ARBA" id="ARBA00022670"/>
    </source>
</evidence>
<evidence type="ECO:0000259" key="65">
    <source>
        <dbReference type="PROSITE" id="PS51693"/>
    </source>
</evidence>
<evidence type="ECO:0000256" key="1">
    <source>
        <dbReference type="ARBA" id="ARBA00001117"/>
    </source>
</evidence>
<keyword evidence="25" id="KW-0547">Nucleotide-binding</keyword>
<evidence type="ECO:0000256" key="42">
    <source>
        <dbReference type="ARBA" id="ARBA00023039"/>
    </source>
</evidence>
<keyword evidence="29" id="KW-0788">Thiol protease</keyword>
<evidence type="ECO:0000256" key="31">
    <source>
        <dbReference type="ARBA" id="ARBA00022830"/>
    </source>
</evidence>
<feature type="transmembrane region" description="Helical" evidence="62">
    <location>
        <begin position="763"/>
        <end position="784"/>
    </location>
</feature>
<dbReference type="GO" id="GO:0019028">
    <property type="term" value="C:viral capsid"/>
    <property type="evidence" value="ECO:0007669"/>
    <property type="project" value="UniProtKB-KW"/>
</dbReference>
<keyword evidence="39" id="KW-1097">Inhibition of host MAVS by virus</keyword>
<evidence type="ECO:0000256" key="58">
    <source>
        <dbReference type="ARBA" id="ARBA00046133"/>
    </source>
</evidence>
<dbReference type="GO" id="GO:0039520">
    <property type="term" value="P:symbiont-mediated activation of host autophagy"/>
    <property type="evidence" value="ECO:0007669"/>
    <property type="project" value="UniProtKB-KW"/>
</dbReference>
<keyword evidence="47" id="KW-0804">Transcription</keyword>
<dbReference type="InterPro" id="IPR002518">
    <property type="entry name" value="HCV_NS2"/>
</dbReference>
<keyword evidence="23" id="KW-0548">Nucleotidyltransferase</keyword>
<keyword evidence="48" id="KW-0325">Glycoprotein</keyword>